<comment type="similarity">
    <text evidence="2">Belongs to the nucleobase:cation symporter-2 (NCS2) (TC 2.A.40) family.</text>
</comment>
<dbReference type="Proteomes" id="UP000217696">
    <property type="component" value="Chromosome"/>
</dbReference>
<protein>
    <submittedName>
        <fullName evidence="8">Uric acid permease PucK</fullName>
    </submittedName>
</protein>
<keyword evidence="3" id="KW-0813">Transport</keyword>
<dbReference type="GO" id="GO:0042907">
    <property type="term" value="F:xanthine transmembrane transporter activity"/>
    <property type="evidence" value="ECO:0007669"/>
    <property type="project" value="TreeGrafter"/>
</dbReference>
<sequence>MGNKLGVAKIGTLGFQHVLAMYAGAVVVPLIVGPAIGMTQEQLAYLISIDLFTCGLASLFQVWGGKYFGVKLPILMGCAFQAVGPMIAIGNSPGPGQGITAIYGAIIAAGIVVMILAQFMHKIIKFFPPVVTGSVVVIIGTSLIGAAMGNIVGQPNKPGFASLTNLWLAGITLLSIVLMNRFFSGYMKSISVLLSLVIGTAVAWFMGLVDFAVVGKASWFHMVEPFRFGMPTFHLTAILSMVLVGIVSMIESTGVFFALSEVCEKKIDGNDIKRGLRAEGLAQVIGGIFQAFPYTTYSQNVGLVAMTGVKTRKVVVAACLIIMALGLLPKVAAITTIIPNPVLGGAMIPMFGMVMASGVRQLSRVNFQRVENMLIIAISVGLGLGVSIAPNVFAHIPEKFRLIMESGIVTGSLAAIILNLILNGLGDRDQKDMMDVIKEEHVPETVS</sequence>
<evidence type="ECO:0000256" key="7">
    <source>
        <dbReference type="ARBA" id="ARBA00023136"/>
    </source>
</evidence>
<evidence type="ECO:0000256" key="3">
    <source>
        <dbReference type="ARBA" id="ARBA00022448"/>
    </source>
</evidence>
<keyword evidence="5" id="KW-0812">Transmembrane</keyword>
<dbReference type="PROSITE" id="PS01116">
    <property type="entry name" value="XANTH_URACIL_PERMASE"/>
    <property type="match status" value="1"/>
</dbReference>
<reference evidence="8 9" key="1">
    <citation type="submission" date="2015-12" db="EMBL/GenBank/DDBJ databases">
        <title>Genome sequence of Aneurinibacillus soli.</title>
        <authorList>
            <person name="Lee J.S."/>
            <person name="Lee K.C."/>
            <person name="Kim K.K."/>
            <person name="Lee B.W."/>
        </authorList>
    </citation>
    <scope>NUCLEOTIDE SEQUENCE [LARGE SCALE GENOMIC DNA]</scope>
    <source>
        <strain evidence="8 9">CB4</strain>
    </source>
</reference>
<evidence type="ECO:0000256" key="4">
    <source>
        <dbReference type="ARBA" id="ARBA00022475"/>
    </source>
</evidence>
<keyword evidence="7" id="KW-0472">Membrane</keyword>
<dbReference type="AlphaFoldDB" id="A0A0U5B0U0"/>
<dbReference type="PANTHER" id="PTHR42810:SF4">
    <property type="entry name" value="URIC ACID TRANSPORTER UACT"/>
    <property type="match status" value="1"/>
</dbReference>
<dbReference type="PANTHER" id="PTHR42810">
    <property type="entry name" value="PURINE PERMEASE C1399.01C-RELATED"/>
    <property type="match status" value="1"/>
</dbReference>
<proteinExistence type="inferred from homology"/>
<dbReference type="NCBIfam" id="NF037981">
    <property type="entry name" value="NCS2_1"/>
    <property type="match status" value="1"/>
</dbReference>
<evidence type="ECO:0000256" key="2">
    <source>
        <dbReference type="ARBA" id="ARBA00008821"/>
    </source>
</evidence>
<dbReference type="GO" id="GO:0005886">
    <property type="term" value="C:plasma membrane"/>
    <property type="evidence" value="ECO:0007669"/>
    <property type="project" value="UniProtKB-SubCell"/>
</dbReference>
<dbReference type="KEGG" id="asoc:CB4_01064"/>
<dbReference type="NCBIfam" id="TIGR00801">
    <property type="entry name" value="ncs2"/>
    <property type="match status" value="1"/>
</dbReference>
<organism evidence="8 9">
    <name type="scientific">Aneurinibacillus soli</name>
    <dbReference type="NCBI Taxonomy" id="1500254"/>
    <lineage>
        <taxon>Bacteria</taxon>
        <taxon>Bacillati</taxon>
        <taxon>Bacillota</taxon>
        <taxon>Bacilli</taxon>
        <taxon>Bacillales</taxon>
        <taxon>Paenibacillaceae</taxon>
        <taxon>Aneurinibacillus group</taxon>
        <taxon>Aneurinibacillus</taxon>
    </lineage>
</organism>
<evidence type="ECO:0000313" key="8">
    <source>
        <dbReference type="EMBL" id="BAU26895.1"/>
    </source>
</evidence>
<dbReference type="Pfam" id="PF00860">
    <property type="entry name" value="Xan_ur_permease"/>
    <property type="match status" value="1"/>
</dbReference>
<dbReference type="EMBL" id="AP017312">
    <property type="protein sequence ID" value="BAU26895.1"/>
    <property type="molecule type" value="Genomic_DNA"/>
</dbReference>
<evidence type="ECO:0000313" key="9">
    <source>
        <dbReference type="Proteomes" id="UP000217696"/>
    </source>
</evidence>
<evidence type="ECO:0000256" key="6">
    <source>
        <dbReference type="ARBA" id="ARBA00022989"/>
    </source>
</evidence>
<evidence type="ECO:0000256" key="1">
    <source>
        <dbReference type="ARBA" id="ARBA00004651"/>
    </source>
</evidence>
<dbReference type="InterPro" id="IPR017588">
    <property type="entry name" value="UacT-like"/>
</dbReference>
<dbReference type="InterPro" id="IPR006042">
    <property type="entry name" value="Xan_ur_permease"/>
</dbReference>
<keyword evidence="9" id="KW-1185">Reference proteome</keyword>
<keyword evidence="4" id="KW-1003">Cell membrane</keyword>
<comment type="subcellular location">
    <subcellularLocation>
        <location evidence="1">Cell membrane</location>
        <topology evidence="1">Multi-pass membrane protein</topology>
    </subcellularLocation>
</comment>
<keyword evidence="6" id="KW-1133">Transmembrane helix</keyword>
<dbReference type="InterPro" id="IPR006043">
    <property type="entry name" value="NCS2"/>
</dbReference>
<evidence type="ECO:0000256" key="5">
    <source>
        <dbReference type="ARBA" id="ARBA00022692"/>
    </source>
</evidence>
<gene>
    <name evidence="8" type="primary">pucK</name>
    <name evidence="8" type="ORF">CB4_01064</name>
</gene>
<dbReference type="RefSeq" id="WP_096463891.1">
    <property type="nucleotide sequence ID" value="NZ_QJSZ01000027.1"/>
</dbReference>
<dbReference type="NCBIfam" id="TIGR03173">
    <property type="entry name" value="pbuX"/>
    <property type="match status" value="1"/>
</dbReference>
<dbReference type="OrthoDB" id="9805749at2"/>
<name>A0A0U5B0U0_9BACL</name>
<accession>A0A0U5B0U0</accession>